<organism evidence="6 7">
    <name type="scientific">Eumeta variegata</name>
    <name type="common">Bagworm moth</name>
    <name type="synonym">Eumeta japonica</name>
    <dbReference type="NCBI Taxonomy" id="151549"/>
    <lineage>
        <taxon>Eukaryota</taxon>
        <taxon>Metazoa</taxon>
        <taxon>Ecdysozoa</taxon>
        <taxon>Arthropoda</taxon>
        <taxon>Hexapoda</taxon>
        <taxon>Insecta</taxon>
        <taxon>Pterygota</taxon>
        <taxon>Neoptera</taxon>
        <taxon>Endopterygota</taxon>
        <taxon>Lepidoptera</taxon>
        <taxon>Glossata</taxon>
        <taxon>Ditrysia</taxon>
        <taxon>Tineoidea</taxon>
        <taxon>Psychidae</taxon>
        <taxon>Oiketicinae</taxon>
        <taxon>Eumeta</taxon>
    </lineage>
</organism>
<dbReference type="Proteomes" id="UP000299102">
    <property type="component" value="Unassembled WGS sequence"/>
</dbReference>
<gene>
    <name evidence="6" type="primary">RTN4RL2</name>
    <name evidence="6" type="ORF">EVAR_94323_1</name>
</gene>
<dbReference type="SUPFAM" id="SSF52058">
    <property type="entry name" value="L domain-like"/>
    <property type="match status" value="1"/>
</dbReference>
<dbReference type="OrthoDB" id="26525at2759"/>
<dbReference type="STRING" id="151549.A0A4C1UF56"/>
<evidence type="ECO:0000256" key="1">
    <source>
        <dbReference type="ARBA" id="ARBA00022614"/>
    </source>
</evidence>
<dbReference type="SMART" id="SM00082">
    <property type="entry name" value="LRRCT"/>
    <property type="match status" value="1"/>
</dbReference>
<keyword evidence="2" id="KW-0732">Signal</keyword>
<accession>A0A4C1UF56</accession>
<dbReference type="AlphaFoldDB" id="A0A4C1UF56"/>
<dbReference type="InterPro" id="IPR032675">
    <property type="entry name" value="LRR_dom_sf"/>
</dbReference>
<dbReference type="InterPro" id="IPR001611">
    <property type="entry name" value="Leu-rich_rpt"/>
</dbReference>
<keyword evidence="3" id="KW-0677">Repeat</keyword>
<name>A0A4C1UF56_EUMVA</name>
<dbReference type="EMBL" id="BGZK01000168">
    <property type="protein sequence ID" value="GBP25028.1"/>
    <property type="molecule type" value="Genomic_DNA"/>
</dbReference>
<dbReference type="Pfam" id="PF13855">
    <property type="entry name" value="LRR_8"/>
    <property type="match status" value="2"/>
</dbReference>
<dbReference type="InterPro" id="IPR003591">
    <property type="entry name" value="Leu-rich_rpt_typical-subtyp"/>
</dbReference>
<sequence>MEHPPEKNTTANHQDKAEDVVRSFIRNTSCNRGWLKFFVQLVFATLTVSSFIMIMLSVLRNSGRSSPSTALDRPCVTNNCRVTCSSVIIPLHNVFIYEALENTDSSCNNTGISLFFHRPAFPKETIPLNWLSMVNVKVIELVITSGNLEIIPPDSFMTNFAQNLKILTLEDLNLKVLESNMFVGLSSLQELNIRDCRIKSIHRNALRAVDETLKILQVKSSGAFDPANLTGSSELQRLTHVDLTLNRFGNILNSHSFKELKSCKILNLGSSGITSIGRAAFDNLENIEKLYLNNNCLTTINPELFVRLISMSVENSPKIDLQHNRWDCICRLDHLKRLQRDGFLIGDPVCHNPSHFRGRPFSSIRSFCEENKYASINTTDVSAIDKNRCIEVEELYQHTRNTVFMEGFCNNTEANKLIPYKCPRQNYEYLNIEELRNIYDAARFRSKVLSSVFFIYSPSTSVMEIQTTMVPGHDLIWFSMNNPEDVFCVNALPKYLRLYNVDENTVYVFCPINQITRSITTNSCITYVPAHFDNPHFEDTEWPQVTRGYIRLIIYIILLALSLITGASLVYVTVLKYPTLLKANKRVLVVKHKNVDALVLPPKVYLRNEDCKTSQEPIGDGSFDADKLKLPYFVRNASNRSSKSNAPSYVSAAQPTQAQLAAWRLRYHFDKAAASAPDADADLNTISWIYGNDPLYHSITACEDPERRQAFDGDAPKSQ</sequence>
<keyword evidence="1" id="KW-0433">Leucine-rich repeat</keyword>
<comment type="caution">
    <text evidence="6">The sequence shown here is derived from an EMBL/GenBank/DDBJ whole genome shotgun (WGS) entry which is preliminary data.</text>
</comment>
<dbReference type="GO" id="GO:0005886">
    <property type="term" value="C:plasma membrane"/>
    <property type="evidence" value="ECO:0007669"/>
    <property type="project" value="TreeGrafter"/>
</dbReference>
<keyword evidence="4" id="KW-0812">Transmembrane</keyword>
<evidence type="ECO:0000256" key="3">
    <source>
        <dbReference type="ARBA" id="ARBA00022737"/>
    </source>
</evidence>
<keyword evidence="4" id="KW-0472">Membrane</keyword>
<proteinExistence type="predicted"/>
<reference evidence="6 7" key="1">
    <citation type="journal article" date="2019" name="Commun. Biol.">
        <title>The bagworm genome reveals a unique fibroin gene that provides high tensile strength.</title>
        <authorList>
            <person name="Kono N."/>
            <person name="Nakamura H."/>
            <person name="Ohtoshi R."/>
            <person name="Tomita M."/>
            <person name="Numata K."/>
            <person name="Arakawa K."/>
        </authorList>
    </citation>
    <scope>NUCLEOTIDE SEQUENCE [LARGE SCALE GENOMIC DNA]</scope>
</reference>
<dbReference type="PANTHER" id="PTHR24369">
    <property type="entry name" value="ANTIGEN BSP, PUTATIVE-RELATED"/>
    <property type="match status" value="1"/>
</dbReference>
<dbReference type="InterPro" id="IPR000483">
    <property type="entry name" value="Cys-rich_flank_reg_C"/>
</dbReference>
<dbReference type="SMART" id="SM00369">
    <property type="entry name" value="LRR_TYP"/>
    <property type="match status" value="3"/>
</dbReference>
<dbReference type="InterPro" id="IPR050541">
    <property type="entry name" value="LRR_TM_domain-containing"/>
</dbReference>
<protein>
    <submittedName>
        <fullName evidence="6">Reticulon-4 receptor-like 2</fullName>
    </submittedName>
</protein>
<keyword evidence="4" id="KW-1133">Transmembrane helix</keyword>
<feature type="domain" description="LRRCT" evidence="5">
    <location>
        <begin position="324"/>
        <end position="369"/>
    </location>
</feature>
<evidence type="ECO:0000256" key="2">
    <source>
        <dbReference type="ARBA" id="ARBA00022729"/>
    </source>
</evidence>
<evidence type="ECO:0000313" key="7">
    <source>
        <dbReference type="Proteomes" id="UP000299102"/>
    </source>
</evidence>
<feature type="transmembrane region" description="Helical" evidence="4">
    <location>
        <begin position="37"/>
        <end position="59"/>
    </location>
</feature>
<keyword evidence="7" id="KW-1185">Reference proteome</keyword>
<evidence type="ECO:0000256" key="4">
    <source>
        <dbReference type="SAM" id="Phobius"/>
    </source>
</evidence>
<keyword evidence="6" id="KW-0675">Receptor</keyword>
<dbReference type="Gene3D" id="3.80.10.10">
    <property type="entry name" value="Ribonuclease Inhibitor"/>
    <property type="match status" value="2"/>
</dbReference>
<evidence type="ECO:0000259" key="5">
    <source>
        <dbReference type="SMART" id="SM00082"/>
    </source>
</evidence>
<dbReference type="PANTHER" id="PTHR24369:SF210">
    <property type="entry name" value="CHAOPTIN-RELATED"/>
    <property type="match status" value="1"/>
</dbReference>
<evidence type="ECO:0000313" key="6">
    <source>
        <dbReference type="EMBL" id="GBP25028.1"/>
    </source>
</evidence>
<feature type="transmembrane region" description="Helical" evidence="4">
    <location>
        <begin position="552"/>
        <end position="574"/>
    </location>
</feature>